<evidence type="ECO:0000256" key="5">
    <source>
        <dbReference type="ARBA" id="ARBA00022679"/>
    </source>
</evidence>
<dbReference type="InterPro" id="IPR007197">
    <property type="entry name" value="rSAM"/>
</dbReference>
<keyword evidence="8" id="KW-0408">Iron</keyword>
<dbReference type="CDD" id="cd01335">
    <property type="entry name" value="Radical_SAM"/>
    <property type="match status" value="1"/>
</dbReference>
<keyword evidence="5 12" id="KW-0808">Transferase</keyword>
<comment type="cofactor">
    <cofactor evidence="1">
        <name>[4Fe-4S] cluster</name>
        <dbReference type="ChEBI" id="CHEBI:49883"/>
    </cofactor>
</comment>
<keyword evidence="6" id="KW-0949">S-adenosyl-L-methionine</keyword>
<dbReference type="InterPro" id="IPR006638">
    <property type="entry name" value="Elp3/MiaA/NifB-like_rSAM"/>
</dbReference>
<accession>A0A3B1DA55</accession>
<dbReference type="Gene3D" id="3.20.20.70">
    <property type="entry name" value="Aldolase class I"/>
    <property type="match status" value="1"/>
</dbReference>
<dbReference type="InterPro" id="IPR058240">
    <property type="entry name" value="rSAM_sf"/>
</dbReference>
<evidence type="ECO:0000256" key="1">
    <source>
        <dbReference type="ARBA" id="ARBA00001966"/>
    </source>
</evidence>
<name>A0A3B1DA55_9ZZZZ</name>
<dbReference type="GO" id="GO:0016992">
    <property type="term" value="F:lipoate synthase activity"/>
    <property type="evidence" value="ECO:0007669"/>
    <property type="project" value="UniProtKB-EC"/>
</dbReference>
<dbReference type="InterPro" id="IPR013785">
    <property type="entry name" value="Aldolase_TIM"/>
</dbReference>
<dbReference type="AlphaFoldDB" id="A0A3B1DA55"/>
<keyword evidence="7" id="KW-0479">Metal-binding</keyword>
<dbReference type="InterPro" id="IPR031691">
    <property type="entry name" value="LIAS_N"/>
</dbReference>
<evidence type="ECO:0000256" key="6">
    <source>
        <dbReference type="ARBA" id="ARBA00022691"/>
    </source>
</evidence>
<protein>
    <recommendedName>
        <fullName evidence="3">lipoyl synthase</fullName>
        <ecNumber evidence="3">2.8.1.8</ecNumber>
    </recommendedName>
</protein>
<dbReference type="PROSITE" id="PS51918">
    <property type="entry name" value="RADICAL_SAM"/>
    <property type="match status" value="1"/>
</dbReference>
<dbReference type="NCBIfam" id="TIGR00510">
    <property type="entry name" value="lipA"/>
    <property type="match status" value="1"/>
</dbReference>
<dbReference type="SFLD" id="SFLDG01058">
    <property type="entry name" value="lipoyl_synthase_like"/>
    <property type="match status" value="1"/>
</dbReference>
<comment type="catalytic activity">
    <reaction evidence="10">
        <text>[[Fe-S] cluster scaffold protein carrying a second [4Fe-4S](2+) cluster] + N(6)-octanoyl-L-lysyl-[protein] + 2 oxidized [2Fe-2S]-[ferredoxin] + 2 S-adenosyl-L-methionine + 4 H(+) = [[Fe-S] cluster scaffold protein] + N(6)-[(R)-dihydrolipoyl]-L-lysyl-[protein] + 4 Fe(3+) + 2 hydrogen sulfide + 2 5'-deoxyadenosine + 2 L-methionine + 2 reduced [2Fe-2S]-[ferredoxin]</text>
        <dbReference type="Rhea" id="RHEA:16585"/>
        <dbReference type="Rhea" id="RHEA-COMP:9928"/>
        <dbReference type="Rhea" id="RHEA-COMP:10000"/>
        <dbReference type="Rhea" id="RHEA-COMP:10001"/>
        <dbReference type="Rhea" id="RHEA-COMP:10475"/>
        <dbReference type="Rhea" id="RHEA-COMP:14568"/>
        <dbReference type="Rhea" id="RHEA-COMP:14569"/>
        <dbReference type="ChEBI" id="CHEBI:15378"/>
        <dbReference type="ChEBI" id="CHEBI:17319"/>
        <dbReference type="ChEBI" id="CHEBI:29034"/>
        <dbReference type="ChEBI" id="CHEBI:29919"/>
        <dbReference type="ChEBI" id="CHEBI:33722"/>
        <dbReference type="ChEBI" id="CHEBI:33737"/>
        <dbReference type="ChEBI" id="CHEBI:33738"/>
        <dbReference type="ChEBI" id="CHEBI:57844"/>
        <dbReference type="ChEBI" id="CHEBI:59789"/>
        <dbReference type="ChEBI" id="CHEBI:78809"/>
        <dbReference type="ChEBI" id="CHEBI:83100"/>
        <dbReference type="EC" id="2.8.1.8"/>
    </reaction>
</comment>
<evidence type="ECO:0000256" key="7">
    <source>
        <dbReference type="ARBA" id="ARBA00022723"/>
    </source>
</evidence>
<dbReference type="GO" id="GO:0005739">
    <property type="term" value="C:mitochondrion"/>
    <property type="evidence" value="ECO:0007669"/>
    <property type="project" value="UniProtKB-SubCell"/>
</dbReference>
<dbReference type="GO" id="GO:0046872">
    <property type="term" value="F:metal ion binding"/>
    <property type="evidence" value="ECO:0007669"/>
    <property type="project" value="UniProtKB-KW"/>
</dbReference>
<dbReference type="HAMAP" id="MF_00206">
    <property type="entry name" value="Lipoyl_synth"/>
    <property type="match status" value="1"/>
</dbReference>
<evidence type="ECO:0000256" key="2">
    <source>
        <dbReference type="ARBA" id="ARBA00004173"/>
    </source>
</evidence>
<dbReference type="SUPFAM" id="SSF102114">
    <property type="entry name" value="Radical SAM enzymes"/>
    <property type="match status" value="1"/>
</dbReference>
<evidence type="ECO:0000256" key="4">
    <source>
        <dbReference type="ARBA" id="ARBA00022485"/>
    </source>
</evidence>
<dbReference type="Pfam" id="PF04055">
    <property type="entry name" value="Radical_SAM"/>
    <property type="match status" value="1"/>
</dbReference>
<dbReference type="SFLD" id="SFLDS00029">
    <property type="entry name" value="Radical_SAM"/>
    <property type="match status" value="1"/>
</dbReference>
<keyword evidence="4" id="KW-0004">4Fe-4S</keyword>
<dbReference type="Pfam" id="PF16881">
    <property type="entry name" value="LIAS_N"/>
    <property type="match status" value="1"/>
</dbReference>
<dbReference type="GO" id="GO:0051539">
    <property type="term" value="F:4 iron, 4 sulfur cluster binding"/>
    <property type="evidence" value="ECO:0007669"/>
    <property type="project" value="UniProtKB-KW"/>
</dbReference>
<dbReference type="SMART" id="SM00729">
    <property type="entry name" value="Elp3"/>
    <property type="match status" value="1"/>
</dbReference>
<sequence length="291" mass="32867">MSAISNRLPSWFRQEIPNMEKINRMKSLFRGSDIHTVCESARCPNMGQCWGQGVATFMILGDICTRACRFCAVKAGKPLAVDKGEPKQVAQMVKKLNLRYVVITSVTRDDLKDEGASQFTQTIVSIKDVISQTKVEVLIPDFSNRRELLNEIIDAHPDVVSHNVETVQRLSIHVRPQANYQRSLDVLRNLKKLDASALVKTSFMVGMGETDDEIKELMEDILGTGCDMLTIGQYLAPTKLKRHFQVNHFVPEEKFLMYKQIGLELGFKHIMSAPLVRSSYIAEQGYKEAVC</sequence>
<proteinExistence type="inferred from homology"/>
<dbReference type="EMBL" id="UOGJ01000133">
    <property type="protein sequence ID" value="VAX37642.1"/>
    <property type="molecule type" value="Genomic_DNA"/>
</dbReference>
<evidence type="ECO:0000256" key="9">
    <source>
        <dbReference type="ARBA" id="ARBA00023014"/>
    </source>
</evidence>
<organism evidence="12">
    <name type="scientific">hydrothermal vent metagenome</name>
    <dbReference type="NCBI Taxonomy" id="652676"/>
    <lineage>
        <taxon>unclassified sequences</taxon>
        <taxon>metagenomes</taxon>
        <taxon>ecological metagenomes</taxon>
    </lineage>
</organism>
<evidence type="ECO:0000256" key="10">
    <source>
        <dbReference type="ARBA" id="ARBA00047326"/>
    </source>
</evidence>
<dbReference type="PANTHER" id="PTHR10949">
    <property type="entry name" value="LIPOYL SYNTHASE"/>
    <property type="match status" value="1"/>
</dbReference>
<dbReference type="NCBIfam" id="NF004019">
    <property type="entry name" value="PRK05481.1"/>
    <property type="match status" value="1"/>
</dbReference>
<keyword evidence="9" id="KW-0411">Iron-sulfur</keyword>
<feature type="domain" description="Radical SAM core" evidence="11">
    <location>
        <begin position="50"/>
        <end position="268"/>
    </location>
</feature>
<evidence type="ECO:0000256" key="8">
    <source>
        <dbReference type="ARBA" id="ARBA00023004"/>
    </source>
</evidence>
<dbReference type="SFLD" id="SFLDF00271">
    <property type="entry name" value="lipoyl_synthase"/>
    <property type="match status" value="1"/>
</dbReference>
<dbReference type="PANTHER" id="PTHR10949:SF0">
    <property type="entry name" value="LIPOYL SYNTHASE, MITOCHONDRIAL"/>
    <property type="match status" value="1"/>
</dbReference>
<evidence type="ECO:0000313" key="12">
    <source>
        <dbReference type="EMBL" id="VAX37642.1"/>
    </source>
</evidence>
<dbReference type="PIRSF" id="PIRSF005963">
    <property type="entry name" value="Lipoyl_synth"/>
    <property type="match status" value="1"/>
</dbReference>
<dbReference type="NCBIfam" id="NF009544">
    <property type="entry name" value="PRK12928.1"/>
    <property type="match status" value="1"/>
</dbReference>
<reference evidence="12" key="1">
    <citation type="submission" date="2018-06" db="EMBL/GenBank/DDBJ databases">
        <authorList>
            <person name="Zhirakovskaya E."/>
        </authorList>
    </citation>
    <scope>NUCLEOTIDE SEQUENCE</scope>
</reference>
<gene>
    <name evidence="12" type="ORF">MNBD_UNCLBAC01-1648</name>
</gene>
<comment type="subcellular location">
    <subcellularLocation>
        <location evidence="2">Mitochondrion</location>
    </subcellularLocation>
</comment>
<dbReference type="EC" id="2.8.1.8" evidence="3"/>
<evidence type="ECO:0000256" key="3">
    <source>
        <dbReference type="ARBA" id="ARBA00012237"/>
    </source>
</evidence>
<dbReference type="InterPro" id="IPR003698">
    <property type="entry name" value="Lipoyl_synth"/>
</dbReference>
<evidence type="ECO:0000259" key="11">
    <source>
        <dbReference type="PROSITE" id="PS51918"/>
    </source>
</evidence>